<dbReference type="InterPro" id="IPR011048">
    <property type="entry name" value="Haem_d1_sf"/>
</dbReference>
<dbReference type="Pfam" id="PF10282">
    <property type="entry name" value="Lactonase"/>
    <property type="match status" value="1"/>
</dbReference>
<dbReference type="GeneID" id="27338549"/>
<evidence type="ECO:0000256" key="1">
    <source>
        <dbReference type="ARBA" id="ARBA00005564"/>
    </source>
</evidence>
<dbReference type="STRING" id="91928.A0A0D1ZC08"/>
<dbReference type="AlphaFoldDB" id="A0A0D1ZC08"/>
<comment type="similarity">
    <text evidence="1">Belongs to the cycloisomerase 2 family.</text>
</comment>
<dbReference type="HOGENOM" id="CLU_038716_0_1_1"/>
<dbReference type="InterPro" id="IPR050282">
    <property type="entry name" value="Cycloisomerase_2"/>
</dbReference>
<dbReference type="InterPro" id="IPR015943">
    <property type="entry name" value="WD40/YVTN_repeat-like_dom_sf"/>
</dbReference>
<dbReference type="GO" id="GO:0017057">
    <property type="term" value="F:6-phosphogluconolactonase activity"/>
    <property type="evidence" value="ECO:0007669"/>
    <property type="project" value="TreeGrafter"/>
</dbReference>
<dbReference type="Gene3D" id="2.130.10.10">
    <property type="entry name" value="YVTN repeat-like/Quinoprotein amine dehydrogenase"/>
    <property type="match status" value="1"/>
</dbReference>
<dbReference type="RefSeq" id="XP_016230718.1">
    <property type="nucleotide sequence ID" value="XM_016385774.1"/>
</dbReference>
<dbReference type="VEuPathDB" id="FungiDB:PV08_11466"/>
<evidence type="ECO:0000313" key="3">
    <source>
        <dbReference type="Proteomes" id="UP000053328"/>
    </source>
</evidence>
<dbReference type="PANTHER" id="PTHR30344:SF1">
    <property type="entry name" value="6-PHOSPHOGLUCONOLACTONASE"/>
    <property type="match status" value="1"/>
</dbReference>
<organism evidence="2 3">
    <name type="scientific">Exophiala spinifera</name>
    <dbReference type="NCBI Taxonomy" id="91928"/>
    <lineage>
        <taxon>Eukaryota</taxon>
        <taxon>Fungi</taxon>
        <taxon>Dikarya</taxon>
        <taxon>Ascomycota</taxon>
        <taxon>Pezizomycotina</taxon>
        <taxon>Eurotiomycetes</taxon>
        <taxon>Chaetothyriomycetidae</taxon>
        <taxon>Chaetothyriales</taxon>
        <taxon>Herpotrichiellaceae</taxon>
        <taxon>Exophiala</taxon>
    </lineage>
</organism>
<keyword evidence="3" id="KW-1185">Reference proteome</keyword>
<gene>
    <name evidence="2" type="ORF">PV08_11466</name>
</gene>
<name>A0A0D1ZC08_9EURO</name>
<dbReference type="EMBL" id="KN847500">
    <property type="protein sequence ID" value="KIW10502.1"/>
    <property type="molecule type" value="Genomic_DNA"/>
</dbReference>
<dbReference type="PANTHER" id="PTHR30344">
    <property type="entry name" value="6-PHOSPHOGLUCONOLACTONASE-RELATED"/>
    <property type="match status" value="1"/>
</dbReference>
<dbReference type="InterPro" id="IPR019405">
    <property type="entry name" value="Lactonase_7-beta_prop"/>
</dbReference>
<dbReference type="Proteomes" id="UP000053328">
    <property type="component" value="Unassembled WGS sequence"/>
</dbReference>
<proteinExistence type="inferred from homology"/>
<evidence type="ECO:0008006" key="4">
    <source>
        <dbReference type="Google" id="ProtNLM"/>
    </source>
</evidence>
<accession>A0A0D1ZC08</accession>
<protein>
    <recommendedName>
        <fullName evidence="4">6-phosphogluconolactonase</fullName>
    </recommendedName>
</protein>
<evidence type="ECO:0000313" key="2">
    <source>
        <dbReference type="EMBL" id="KIW10502.1"/>
    </source>
</evidence>
<dbReference type="SUPFAM" id="SSF51004">
    <property type="entry name" value="C-terminal (heme d1) domain of cytochrome cd1-nitrite reductase"/>
    <property type="match status" value="1"/>
</dbReference>
<reference evidence="2 3" key="1">
    <citation type="submission" date="2015-01" db="EMBL/GenBank/DDBJ databases">
        <title>The Genome Sequence of Exophiala spinifera CBS89968.</title>
        <authorList>
            <consortium name="The Broad Institute Genomics Platform"/>
            <person name="Cuomo C."/>
            <person name="de Hoog S."/>
            <person name="Gorbushina A."/>
            <person name="Stielow B."/>
            <person name="Teixiera M."/>
            <person name="Abouelleil A."/>
            <person name="Chapman S.B."/>
            <person name="Priest M."/>
            <person name="Young S.K."/>
            <person name="Wortman J."/>
            <person name="Nusbaum C."/>
            <person name="Birren B."/>
        </authorList>
    </citation>
    <scope>NUCLEOTIDE SEQUENCE [LARGE SCALE GENOMIC DNA]</scope>
    <source>
        <strain evidence="2 3">CBS 89968</strain>
    </source>
</reference>
<sequence>MALNGTGDGPHTLYVALQSTGIVEISFDPSKDPDNAISIVNINTDAGFMPGWLVISNDKVYSISRTSSSGSENESGGVFAFQIPPEKGSQLTRIDDNGSYGKGGVHCEVSPDGKILAAANITASTISIFQLSDDGTMGEPTHVFDYNKSDPGPREAHPHQAAFDPSGKFLFVPLRTMDRVDIYSVQSAQQVEKVYSIDLPAPAGCRHLAFNPISPAKAYMYLVSEKDNTIRVYTVSYDDTESPGIKVELKQTLSTMEKDLGPTLDEHKDLASEVVVSGDGRFVYVSNRNLTREDPDTIITYSVDKDSEHEKSHLTFIKAQEVPGKHPRAFALSNDEANKWVAVSNQFTQDIVILERDSTTGLLGDVKGRVNLKVEESHQSSPEKVVFSNVPSKMSREDFLKNRKDGPMCVVWK</sequence>
<dbReference type="OrthoDB" id="9972196at2759"/>